<feature type="domain" description="YjeF C-terminal" evidence="20">
    <location>
        <begin position="239"/>
        <end position="504"/>
    </location>
</feature>
<dbReference type="InterPro" id="IPR004443">
    <property type="entry name" value="YjeF_N_dom"/>
</dbReference>
<evidence type="ECO:0000313" key="22">
    <source>
        <dbReference type="EMBL" id="MDQ7250882.1"/>
    </source>
</evidence>
<name>A0ABU0YT39_9PROT</name>
<comment type="similarity">
    <text evidence="17">Belongs to the NnrD/CARKD family.</text>
</comment>
<comment type="catalytic activity">
    <reaction evidence="2 18 19">
        <text>(6R)-NADPHX = (6S)-NADPHX</text>
        <dbReference type="Rhea" id="RHEA:32227"/>
        <dbReference type="ChEBI" id="CHEBI:64076"/>
        <dbReference type="ChEBI" id="CHEBI:64077"/>
        <dbReference type="EC" id="5.1.99.6"/>
    </reaction>
</comment>
<dbReference type="InterPro" id="IPR029056">
    <property type="entry name" value="Ribokinase-like"/>
</dbReference>
<dbReference type="EMBL" id="JAUYVI010000008">
    <property type="protein sequence ID" value="MDQ7250882.1"/>
    <property type="molecule type" value="Genomic_DNA"/>
</dbReference>
<keyword evidence="23" id="KW-1185">Reference proteome</keyword>
<evidence type="ECO:0000256" key="16">
    <source>
        <dbReference type="ARBA" id="ARBA00049209"/>
    </source>
</evidence>
<keyword evidence="10 17" id="KW-0520">NAD</keyword>
<evidence type="ECO:0000256" key="1">
    <source>
        <dbReference type="ARBA" id="ARBA00000013"/>
    </source>
</evidence>
<comment type="function">
    <text evidence="18">Catalyzes the epimerization of the S- and R-forms of NAD(P)HX, a damaged form of NAD(P)H that is a result of enzymatic or heat-dependent hydration. This is a prerequisite for the S-specific NAD(P)H-hydrate dehydratase to allow the repair of both epimers of NAD(P)HX.</text>
</comment>
<evidence type="ECO:0000256" key="17">
    <source>
        <dbReference type="HAMAP-Rule" id="MF_01965"/>
    </source>
</evidence>
<proteinExistence type="inferred from homology"/>
<dbReference type="PROSITE" id="PS51383">
    <property type="entry name" value="YJEF_C_3"/>
    <property type="match status" value="1"/>
</dbReference>
<dbReference type="Gene3D" id="3.40.50.10260">
    <property type="entry name" value="YjeF N-terminal domain"/>
    <property type="match status" value="1"/>
</dbReference>
<dbReference type="PROSITE" id="PS01050">
    <property type="entry name" value="YJEF_C_2"/>
    <property type="match status" value="1"/>
</dbReference>
<dbReference type="RefSeq" id="WP_379960702.1">
    <property type="nucleotide sequence ID" value="NZ_JAUYVI010000008.1"/>
</dbReference>
<feature type="binding site" evidence="18">
    <location>
        <position position="175"/>
    </location>
    <ligand>
        <name>K(+)</name>
        <dbReference type="ChEBI" id="CHEBI:29103"/>
    </ligand>
</feature>
<comment type="catalytic activity">
    <reaction evidence="16 17 19">
        <text>(6S)-NADPHX + ADP = AMP + phosphate + NADPH + H(+)</text>
        <dbReference type="Rhea" id="RHEA:32235"/>
        <dbReference type="ChEBI" id="CHEBI:15378"/>
        <dbReference type="ChEBI" id="CHEBI:43474"/>
        <dbReference type="ChEBI" id="CHEBI:57783"/>
        <dbReference type="ChEBI" id="CHEBI:64076"/>
        <dbReference type="ChEBI" id="CHEBI:456215"/>
        <dbReference type="ChEBI" id="CHEBI:456216"/>
        <dbReference type="EC" id="4.2.1.136"/>
    </reaction>
</comment>
<evidence type="ECO:0000256" key="15">
    <source>
        <dbReference type="ARBA" id="ARBA00048238"/>
    </source>
</evidence>
<keyword evidence="5 18" id="KW-0479">Metal-binding</keyword>
<keyword evidence="6 17" id="KW-0547">Nucleotide-binding</keyword>
<evidence type="ECO:0000256" key="10">
    <source>
        <dbReference type="ARBA" id="ARBA00023027"/>
    </source>
</evidence>
<evidence type="ECO:0000256" key="4">
    <source>
        <dbReference type="ARBA" id="ARBA00009524"/>
    </source>
</evidence>
<evidence type="ECO:0000256" key="9">
    <source>
        <dbReference type="ARBA" id="ARBA00022958"/>
    </source>
</evidence>
<reference evidence="23" key="1">
    <citation type="submission" date="2023-08" db="EMBL/GenBank/DDBJ databases">
        <title>Rhodospirillaceae gen. nov., a novel taxon isolated from the Yangtze River Yuezi River estuary sludge.</title>
        <authorList>
            <person name="Ruan L."/>
        </authorList>
    </citation>
    <scope>NUCLEOTIDE SEQUENCE [LARGE SCALE GENOMIC DNA]</scope>
    <source>
        <strain evidence="23">R-7</strain>
    </source>
</reference>
<dbReference type="Proteomes" id="UP001230156">
    <property type="component" value="Unassembled WGS sequence"/>
</dbReference>
<evidence type="ECO:0000256" key="11">
    <source>
        <dbReference type="ARBA" id="ARBA00023235"/>
    </source>
</evidence>
<dbReference type="SUPFAM" id="SSF53613">
    <property type="entry name" value="Ribokinase-like"/>
    <property type="match status" value="1"/>
</dbReference>
<keyword evidence="9 18" id="KW-0630">Potassium</keyword>
<dbReference type="Pfam" id="PF03853">
    <property type="entry name" value="YjeF_N"/>
    <property type="match status" value="1"/>
</dbReference>
<comment type="function">
    <text evidence="14 19">Bifunctional enzyme that catalyzes the epimerization of the S- and R-forms of NAD(P)HX and the dehydration of the S-form of NAD(P)HX at the expense of ADP, which is converted to AMP. This allows the repair of both epimers of NAD(P)HX, a damaged form of NAD(P)H that is a result of enzymatic or heat-dependent hydration.</text>
</comment>
<evidence type="ECO:0000259" key="20">
    <source>
        <dbReference type="PROSITE" id="PS51383"/>
    </source>
</evidence>
<feature type="binding site" evidence="17">
    <location>
        <position position="387"/>
    </location>
    <ligand>
        <name>(6S)-NADPHX</name>
        <dbReference type="ChEBI" id="CHEBI:64076"/>
    </ligand>
</feature>
<comment type="caution">
    <text evidence="22">The sequence shown here is derived from an EMBL/GenBank/DDBJ whole genome shotgun (WGS) entry which is preliminary data.</text>
</comment>
<dbReference type="SUPFAM" id="SSF64153">
    <property type="entry name" value="YjeF N-terminal domain-like"/>
    <property type="match status" value="1"/>
</dbReference>
<comment type="catalytic activity">
    <reaction evidence="15 17 19">
        <text>(6S)-NADHX + ADP = AMP + phosphate + NADH + H(+)</text>
        <dbReference type="Rhea" id="RHEA:32223"/>
        <dbReference type="ChEBI" id="CHEBI:15378"/>
        <dbReference type="ChEBI" id="CHEBI:43474"/>
        <dbReference type="ChEBI" id="CHEBI:57945"/>
        <dbReference type="ChEBI" id="CHEBI:64074"/>
        <dbReference type="ChEBI" id="CHEBI:456215"/>
        <dbReference type="ChEBI" id="CHEBI:456216"/>
        <dbReference type="EC" id="4.2.1.136"/>
    </reaction>
</comment>
<dbReference type="NCBIfam" id="TIGR00197">
    <property type="entry name" value="yjeF_nterm"/>
    <property type="match status" value="1"/>
</dbReference>
<feature type="binding site" evidence="17">
    <location>
        <position position="449"/>
    </location>
    <ligand>
        <name>AMP</name>
        <dbReference type="ChEBI" id="CHEBI:456215"/>
    </ligand>
</feature>
<protein>
    <recommendedName>
        <fullName evidence="19">Bifunctional NAD(P)H-hydrate repair enzyme</fullName>
    </recommendedName>
    <alternativeName>
        <fullName evidence="19">Nicotinamide nucleotide repair protein</fullName>
    </alternativeName>
    <domain>
        <recommendedName>
            <fullName evidence="19">ADP-dependent (S)-NAD(P)H-hydrate dehydratase</fullName>
            <ecNumber evidence="19">4.2.1.136</ecNumber>
        </recommendedName>
        <alternativeName>
            <fullName evidence="19">ADP-dependent NAD(P)HX dehydratase</fullName>
        </alternativeName>
    </domain>
    <domain>
        <recommendedName>
            <fullName evidence="19">NAD(P)H-hydrate epimerase</fullName>
            <ecNumber evidence="19">5.1.99.6</ecNumber>
        </recommendedName>
    </domain>
</protein>
<comment type="caution">
    <text evidence="18">Lacks conserved residue(s) required for the propagation of feature annotation.</text>
</comment>
<feature type="binding site" evidence="17">
    <location>
        <position position="273"/>
    </location>
    <ligand>
        <name>(6S)-NADPHX</name>
        <dbReference type="ChEBI" id="CHEBI:64076"/>
    </ligand>
</feature>
<dbReference type="InterPro" id="IPR000631">
    <property type="entry name" value="CARKD"/>
</dbReference>
<evidence type="ECO:0000259" key="21">
    <source>
        <dbReference type="PROSITE" id="PS51385"/>
    </source>
</evidence>
<dbReference type="PROSITE" id="PS51385">
    <property type="entry name" value="YJEF_N"/>
    <property type="match status" value="1"/>
</dbReference>
<dbReference type="EC" id="5.1.99.6" evidence="19"/>
<comment type="cofactor">
    <cofactor evidence="17">
        <name>Mg(2+)</name>
        <dbReference type="ChEBI" id="CHEBI:18420"/>
    </cofactor>
</comment>
<feature type="binding site" evidence="18">
    <location>
        <position position="75"/>
    </location>
    <ligand>
        <name>K(+)</name>
        <dbReference type="ChEBI" id="CHEBI:29103"/>
    </ligand>
</feature>
<dbReference type="Pfam" id="PF01256">
    <property type="entry name" value="Carb_kinase"/>
    <property type="match status" value="1"/>
</dbReference>
<dbReference type="PIRSF" id="PIRSF017184">
    <property type="entry name" value="Nnr"/>
    <property type="match status" value="1"/>
</dbReference>
<sequence>MKLRWHRHGRSAEEIAGLPVVTATEMRAAEQALFARGTPSFDVMSTAGRAVVVAIQQRWPTPFKRALVLAGPGNNGGDGFIVARELANLGCDVHVAAAQSRDLYSGDAARAVALWGGHIARLEPGALAKLDEGDCVVVDAIFGIGLARPVEGQVKAVIHALHGSPCPIVAVDVPSGIDADTGEVLGAAPRAALTVTFGWPKRGHLLLPGKEWARDLVVADIGCHDADLPGLGAIPRVNGTALWRNDLPLPSAADHKYTRGHALVAGGATMPGATRLASRAARRIGAGMLTVAAPREAHPFYLIDQPGLIVREAAGAAGLKTLLEDRRFTATLVGSGLPADSDTRAMVEAAAASGRALVIDGGGLTAFADAGDVLAGFGRADIILTPHEGEFARLFPSLKGDKLVRTREAARIAGCTVVVKGADTVIAGPDGRTAINADAPAWLATAGSGDVLAGLILGLLGQGMPAFEAAAAGVSLHGMAGAAFGPGLIAEDLPELIPEVLRLLSEVDPE</sequence>
<feature type="binding site" evidence="17">
    <location>
        <position position="450"/>
    </location>
    <ligand>
        <name>(6S)-NADPHX</name>
        <dbReference type="ChEBI" id="CHEBI:64076"/>
    </ligand>
</feature>
<comment type="catalytic activity">
    <reaction evidence="1 18 19">
        <text>(6R)-NADHX = (6S)-NADHX</text>
        <dbReference type="Rhea" id="RHEA:32215"/>
        <dbReference type="ChEBI" id="CHEBI:64074"/>
        <dbReference type="ChEBI" id="CHEBI:64075"/>
        <dbReference type="EC" id="5.1.99.6"/>
    </reaction>
</comment>
<comment type="cofactor">
    <cofactor evidence="18 19">
        <name>K(+)</name>
        <dbReference type="ChEBI" id="CHEBI:29103"/>
    </cofactor>
    <text evidence="18 19">Binds 1 potassium ion per subunit.</text>
</comment>
<evidence type="ECO:0000256" key="18">
    <source>
        <dbReference type="HAMAP-Rule" id="MF_01966"/>
    </source>
</evidence>
<evidence type="ECO:0000256" key="13">
    <source>
        <dbReference type="ARBA" id="ARBA00023268"/>
    </source>
</evidence>
<keyword evidence="11 18" id="KW-0413">Isomerase</keyword>
<evidence type="ECO:0000256" key="2">
    <source>
        <dbReference type="ARBA" id="ARBA00000909"/>
    </source>
</evidence>
<dbReference type="InterPro" id="IPR036652">
    <property type="entry name" value="YjeF_N_dom_sf"/>
</dbReference>
<keyword evidence="8 17" id="KW-0521">NADP</keyword>
<dbReference type="PANTHER" id="PTHR12592:SF0">
    <property type="entry name" value="ATP-DEPENDENT (S)-NAD(P)H-HYDRATE DEHYDRATASE"/>
    <property type="match status" value="1"/>
</dbReference>
<dbReference type="NCBIfam" id="TIGR00196">
    <property type="entry name" value="yjeF_cterm"/>
    <property type="match status" value="1"/>
</dbReference>
<comment type="subunit">
    <text evidence="17">Homotetramer.</text>
</comment>
<feature type="binding site" evidence="18">
    <location>
        <position position="172"/>
    </location>
    <ligand>
        <name>(6S)-NADPHX</name>
        <dbReference type="ChEBI" id="CHEBI:64076"/>
    </ligand>
</feature>
<evidence type="ECO:0000256" key="14">
    <source>
        <dbReference type="ARBA" id="ARBA00025153"/>
    </source>
</evidence>
<evidence type="ECO:0000256" key="5">
    <source>
        <dbReference type="ARBA" id="ARBA00022723"/>
    </source>
</evidence>
<comment type="similarity">
    <text evidence="3 19">In the N-terminal section; belongs to the NnrE/AIBP family.</text>
</comment>
<dbReference type="HAMAP" id="MF_01965">
    <property type="entry name" value="NADHX_dehydratase"/>
    <property type="match status" value="1"/>
</dbReference>
<evidence type="ECO:0000256" key="3">
    <source>
        <dbReference type="ARBA" id="ARBA00006001"/>
    </source>
</evidence>
<comment type="similarity">
    <text evidence="4 19">In the C-terminal section; belongs to the NnrD/CARKD family.</text>
</comment>
<keyword evidence="13" id="KW-0511">Multifunctional enzyme</keyword>
<evidence type="ECO:0000256" key="19">
    <source>
        <dbReference type="PIRNR" id="PIRNR017184"/>
    </source>
</evidence>
<feature type="binding site" evidence="17">
    <location>
        <begin position="420"/>
        <end position="424"/>
    </location>
    <ligand>
        <name>AMP</name>
        <dbReference type="ChEBI" id="CHEBI:456215"/>
    </ligand>
</feature>
<evidence type="ECO:0000313" key="23">
    <source>
        <dbReference type="Proteomes" id="UP001230156"/>
    </source>
</evidence>
<evidence type="ECO:0000256" key="6">
    <source>
        <dbReference type="ARBA" id="ARBA00022741"/>
    </source>
</evidence>
<organism evidence="22 23">
    <name type="scientific">Dongia sedimenti</name>
    <dbReference type="NCBI Taxonomy" id="3064282"/>
    <lineage>
        <taxon>Bacteria</taxon>
        <taxon>Pseudomonadati</taxon>
        <taxon>Pseudomonadota</taxon>
        <taxon>Alphaproteobacteria</taxon>
        <taxon>Rhodospirillales</taxon>
        <taxon>Dongiaceae</taxon>
        <taxon>Dongia</taxon>
    </lineage>
</organism>
<evidence type="ECO:0000256" key="7">
    <source>
        <dbReference type="ARBA" id="ARBA00022840"/>
    </source>
</evidence>
<dbReference type="CDD" id="cd01171">
    <property type="entry name" value="YXKO-related"/>
    <property type="match status" value="1"/>
</dbReference>
<feature type="binding site" evidence="18">
    <location>
        <begin position="74"/>
        <end position="78"/>
    </location>
    <ligand>
        <name>(6S)-NADPHX</name>
        <dbReference type="ChEBI" id="CHEBI:64076"/>
    </ligand>
</feature>
<keyword evidence="7 17" id="KW-0067">ATP-binding</keyword>
<dbReference type="EC" id="4.2.1.136" evidence="19"/>
<gene>
    <name evidence="17" type="primary">nnrD</name>
    <name evidence="18" type="synonym">nnrE</name>
    <name evidence="22" type="ORF">Q8A70_24555</name>
</gene>
<feature type="domain" description="YjeF N-terminal" evidence="21">
    <location>
        <begin position="26"/>
        <end position="229"/>
    </location>
</feature>
<feature type="binding site" evidence="17">
    <location>
        <position position="336"/>
    </location>
    <ligand>
        <name>(6S)-NADPHX</name>
        <dbReference type="ChEBI" id="CHEBI:64076"/>
    </ligand>
</feature>
<feature type="binding site" evidence="18">
    <location>
        <begin position="143"/>
        <end position="149"/>
    </location>
    <ligand>
        <name>(6S)-NADPHX</name>
        <dbReference type="ChEBI" id="CHEBI:64076"/>
    </ligand>
</feature>
<dbReference type="InterPro" id="IPR017953">
    <property type="entry name" value="Carbohydrate_kinase_pred_CS"/>
</dbReference>
<dbReference type="PANTHER" id="PTHR12592">
    <property type="entry name" value="ATP-DEPENDENT (S)-NAD(P)H-HYDRATE DEHYDRATASE FAMILY MEMBER"/>
    <property type="match status" value="1"/>
</dbReference>
<feature type="binding site" evidence="18">
    <location>
        <position position="139"/>
    </location>
    <ligand>
        <name>K(+)</name>
        <dbReference type="ChEBI" id="CHEBI:29103"/>
    </ligand>
</feature>
<dbReference type="Gene3D" id="3.40.1190.20">
    <property type="match status" value="1"/>
</dbReference>
<evidence type="ECO:0000256" key="8">
    <source>
        <dbReference type="ARBA" id="ARBA00022857"/>
    </source>
</evidence>
<dbReference type="HAMAP" id="MF_01966">
    <property type="entry name" value="NADHX_epimerase"/>
    <property type="match status" value="1"/>
</dbReference>
<accession>A0ABU0YT39</accession>
<comment type="function">
    <text evidence="17">Catalyzes the dehydration of the S-form of NAD(P)HX at the expense of ADP, which is converted to AMP. Together with NAD(P)HX epimerase, which catalyzes the epimerization of the S- and R-forms, the enzyme allows the repair of both epimers of NAD(P)HX, a damaged form of NAD(P)H that is a result of enzymatic or heat-dependent hydration.</text>
</comment>
<keyword evidence="12 17" id="KW-0456">Lyase</keyword>
<evidence type="ECO:0000256" key="12">
    <source>
        <dbReference type="ARBA" id="ARBA00023239"/>
    </source>
</evidence>
<dbReference type="InterPro" id="IPR030677">
    <property type="entry name" value="Nnr"/>
</dbReference>
<comment type="similarity">
    <text evidence="18">Belongs to the NnrE/AIBP family.</text>
</comment>